<keyword evidence="2" id="KW-1185">Reference proteome</keyword>
<dbReference type="OrthoDB" id="7870119at2"/>
<proteinExistence type="predicted"/>
<protein>
    <submittedName>
        <fullName evidence="1">Uncharacterized protein</fullName>
    </submittedName>
</protein>
<evidence type="ECO:0000313" key="1">
    <source>
        <dbReference type="EMBL" id="KHQ53306.1"/>
    </source>
</evidence>
<dbReference type="Proteomes" id="UP000030960">
    <property type="component" value="Unassembled WGS sequence"/>
</dbReference>
<gene>
    <name evidence="1" type="ORF">OA50_02333</name>
</gene>
<comment type="caution">
    <text evidence="1">The sequence shown here is derived from an EMBL/GenBank/DDBJ whole genome shotgun (WGS) entry which is preliminary data.</text>
</comment>
<organism evidence="1 2">
    <name type="scientific">Mameliella alba</name>
    <dbReference type="NCBI Taxonomy" id="561184"/>
    <lineage>
        <taxon>Bacteria</taxon>
        <taxon>Pseudomonadati</taxon>
        <taxon>Pseudomonadota</taxon>
        <taxon>Alphaproteobacteria</taxon>
        <taxon>Rhodobacterales</taxon>
        <taxon>Roseobacteraceae</taxon>
        <taxon>Mameliella</taxon>
    </lineage>
</organism>
<name>A0A0B3S9F5_9RHOB</name>
<accession>A0A0B3S9F5</accession>
<dbReference type="RefSeq" id="WP_043141207.1">
    <property type="nucleotide sequence ID" value="NZ_JSUQ01000008.1"/>
</dbReference>
<reference evidence="1 2" key="1">
    <citation type="submission" date="2014-10" db="EMBL/GenBank/DDBJ databases">
        <title>Genome sequence of Ponticoccus sp. strain UMTAT08 isolated from clonal culture of toxic dinoflagellate Alexandrium tamiyavanichii.</title>
        <authorList>
            <person name="Gan H.Y."/>
            <person name="Muhd D.-D."/>
            <person name="Mohd Noor M.E."/>
            <person name="Yeong Y.S."/>
            <person name="Usup G."/>
        </authorList>
    </citation>
    <scope>NUCLEOTIDE SEQUENCE [LARGE SCALE GENOMIC DNA]</scope>
    <source>
        <strain evidence="1 2">UMTAT08</strain>
    </source>
</reference>
<dbReference type="AlphaFoldDB" id="A0A0B3S9F5"/>
<dbReference type="EMBL" id="JSUQ01000008">
    <property type="protein sequence ID" value="KHQ53306.1"/>
    <property type="molecule type" value="Genomic_DNA"/>
</dbReference>
<evidence type="ECO:0000313" key="2">
    <source>
        <dbReference type="Proteomes" id="UP000030960"/>
    </source>
</evidence>
<sequence length="149" mass="16842">MGGLPDCRTEATVEVAGAEGSVILMVWRFGDGRRLLRGQPTGYMNRDEVAEAMNCLVEDPRFGPGLPTLWDFRGHDFSHYTGSEFRSHAFIMPRFPERSGVRRGYLVDSETGFGTLRMFQGTASGYNFEDQDNLMVSYDLEELVDWLLS</sequence>